<accession>A0A5B6X5W6</accession>
<dbReference type="EMBL" id="SMMG02000001">
    <property type="protein sequence ID" value="KAA3488385.1"/>
    <property type="molecule type" value="Genomic_DNA"/>
</dbReference>
<protein>
    <submittedName>
        <fullName evidence="2">Reverse transcriptase</fullName>
    </submittedName>
</protein>
<evidence type="ECO:0000256" key="1">
    <source>
        <dbReference type="SAM" id="Phobius"/>
    </source>
</evidence>
<feature type="transmembrane region" description="Helical" evidence="1">
    <location>
        <begin position="30"/>
        <end position="52"/>
    </location>
</feature>
<name>A0A5B6X5W6_9ROSI</name>
<keyword evidence="2" id="KW-0808">Transferase</keyword>
<proteinExistence type="predicted"/>
<sequence length="292" mass="33778">MEIVQVSVSIMTNLPSFSVLIPRRKKKEWLLVYLVCAVQMTQNVILAFPTWWVEGKNRFFPTLKDRFKQRIDNWSVRHLSQGGKKVFIKAILQSIPTYTMVFFYYLSHYVLTWRVLLRIFSGKRVVASRVFTVRVSKAKYYLNSNFINAQLGNLPSLTWKSVWATKGLLKSGLCWRVGRGVQISVWDDLWLPRVDANRLSNITNNEELKLVSDLIDATNKTWKPDLIANTFHADIAQKILQIPLAEAAHDDFQVWRGEPSDEFSVRSIYKLLQEAQKSGSECFLSPVSQFGR</sequence>
<dbReference type="GO" id="GO:0003964">
    <property type="term" value="F:RNA-directed DNA polymerase activity"/>
    <property type="evidence" value="ECO:0007669"/>
    <property type="project" value="UniProtKB-KW"/>
</dbReference>
<keyword evidence="1" id="KW-1133">Transmembrane helix</keyword>
<organism evidence="2 3">
    <name type="scientific">Gossypium australe</name>
    <dbReference type="NCBI Taxonomy" id="47621"/>
    <lineage>
        <taxon>Eukaryota</taxon>
        <taxon>Viridiplantae</taxon>
        <taxon>Streptophyta</taxon>
        <taxon>Embryophyta</taxon>
        <taxon>Tracheophyta</taxon>
        <taxon>Spermatophyta</taxon>
        <taxon>Magnoliopsida</taxon>
        <taxon>eudicotyledons</taxon>
        <taxon>Gunneridae</taxon>
        <taxon>Pentapetalae</taxon>
        <taxon>rosids</taxon>
        <taxon>malvids</taxon>
        <taxon>Malvales</taxon>
        <taxon>Malvaceae</taxon>
        <taxon>Malvoideae</taxon>
        <taxon>Gossypium</taxon>
    </lineage>
</organism>
<comment type="caution">
    <text evidence="2">The sequence shown here is derived from an EMBL/GenBank/DDBJ whole genome shotgun (WGS) entry which is preliminary data.</text>
</comment>
<evidence type="ECO:0000313" key="2">
    <source>
        <dbReference type="EMBL" id="KAA3488385.1"/>
    </source>
</evidence>
<dbReference type="Proteomes" id="UP000325315">
    <property type="component" value="Unassembled WGS sequence"/>
</dbReference>
<dbReference type="AlphaFoldDB" id="A0A5B6X5W6"/>
<feature type="transmembrane region" description="Helical" evidence="1">
    <location>
        <begin position="102"/>
        <end position="120"/>
    </location>
</feature>
<gene>
    <name evidence="2" type="ORF">EPI10_032145</name>
</gene>
<keyword evidence="2" id="KW-0548">Nucleotidyltransferase</keyword>
<keyword evidence="3" id="KW-1185">Reference proteome</keyword>
<keyword evidence="1" id="KW-0812">Transmembrane</keyword>
<evidence type="ECO:0000313" key="3">
    <source>
        <dbReference type="Proteomes" id="UP000325315"/>
    </source>
</evidence>
<reference evidence="3" key="1">
    <citation type="journal article" date="2019" name="Plant Biotechnol. J.">
        <title>Genome sequencing of the Australian wild diploid species Gossypium australe highlights disease resistance and delayed gland morphogenesis.</title>
        <authorList>
            <person name="Cai Y."/>
            <person name="Cai X."/>
            <person name="Wang Q."/>
            <person name="Wang P."/>
            <person name="Zhang Y."/>
            <person name="Cai C."/>
            <person name="Xu Y."/>
            <person name="Wang K."/>
            <person name="Zhou Z."/>
            <person name="Wang C."/>
            <person name="Geng S."/>
            <person name="Li B."/>
            <person name="Dong Q."/>
            <person name="Hou Y."/>
            <person name="Wang H."/>
            <person name="Ai P."/>
            <person name="Liu Z."/>
            <person name="Yi F."/>
            <person name="Sun M."/>
            <person name="An G."/>
            <person name="Cheng J."/>
            <person name="Zhang Y."/>
            <person name="Shi Q."/>
            <person name="Xie Y."/>
            <person name="Shi X."/>
            <person name="Chang Y."/>
            <person name="Huang F."/>
            <person name="Chen Y."/>
            <person name="Hong S."/>
            <person name="Mi L."/>
            <person name="Sun Q."/>
            <person name="Zhang L."/>
            <person name="Zhou B."/>
            <person name="Peng R."/>
            <person name="Zhang X."/>
            <person name="Liu F."/>
        </authorList>
    </citation>
    <scope>NUCLEOTIDE SEQUENCE [LARGE SCALE GENOMIC DNA]</scope>
    <source>
        <strain evidence="3">cv. PA1801</strain>
    </source>
</reference>
<keyword evidence="2" id="KW-0695">RNA-directed DNA polymerase</keyword>
<keyword evidence="1" id="KW-0472">Membrane</keyword>